<keyword evidence="2" id="KW-0547">Nucleotide-binding</keyword>
<keyword evidence="8" id="KW-1185">Reference proteome</keyword>
<dbReference type="PANTHER" id="PTHR43289:SF34">
    <property type="entry name" value="SERINE_THREONINE-PROTEIN KINASE YBDM-RELATED"/>
    <property type="match status" value="1"/>
</dbReference>
<evidence type="ECO:0000259" key="6">
    <source>
        <dbReference type="PROSITE" id="PS50011"/>
    </source>
</evidence>
<dbReference type="Gene3D" id="1.10.510.10">
    <property type="entry name" value="Transferase(Phosphotransferase) domain 1"/>
    <property type="match status" value="1"/>
</dbReference>
<dbReference type="RefSeq" id="WP_017576292.1">
    <property type="nucleotide sequence ID" value="NZ_BMXL01000005.1"/>
</dbReference>
<accession>A0A919CGL8</accession>
<organism evidence="7 8">
    <name type="scientific">Nocardiopsis kunsanensis</name>
    <dbReference type="NCBI Taxonomy" id="141693"/>
    <lineage>
        <taxon>Bacteria</taxon>
        <taxon>Bacillati</taxon>
        <taxon>Actinomycetota</taxon>
        <taxon>Actinomycetes</taxon>
        <taxon>Streptosporangiales</taxon>
        <taxon>Nocardiopsidaceae</taxon>
        <taxon>Nocardiopsis</taxon>
    </lineage>
</organism>
<reference evidence="7 8" key="1">
    <citation type="journal article" date="2014" name="Int. J. Syst. Evol. Microbiol.">
        <title>Complete genome sequence of Corynebacterium casei LMG S-19264T (=DSM 44701T), isolated from a smear-ripened cheese.</title>
        <authorList>
            <consortium name="US DOE Joint Genome Institute (JGI-PGF)"/>
            <person name="Walter F."/>
            <person name="Albersmeier A."/>
            <person name="Kalinowski J."/>
            <person name="Ruckert C."/>
        </authorList>
    </citation>
    <scope>NUCLEOTIDE SEQUENCE [LARGE SCALE GENOMIC DNA]</scope>
    <source>
        <strain evidence="7 8">KCTC 19473</strain>
    </source>
</reference>
<name>A0A919CGL8_9ACTN</name>
<protein>
    <recommendedName>
        <fullName evidence="6">Protein kinase domain-containing protein</fullName>
    </recommendedName>
</protein>
<keyword evidence="3" id="KW-0418">Kinase</keyword>
<keyword evidence="4" id="KW-0067">ATP-binding</keyword>
<dbReference type="AlphaFoldDB" id="A0A919CGL8"/>
<keyword evidence="1" id="KW-0808">Transferase</keyword>
<evidence type="ECO:0000256" key="2">
    <source>
        <dbReference type="ARBA" id="ARBA00022741"/>
    </source>
</evidence>
<evidence type="ECO:0000256" key="5">
    <source>
        <dbReference type="SAM" id="MobiDB-lite"/>
    </source>
</evidence>
<dbReference type="GO" id="GO:0005524">
    <property type="term" value="F:ATP binding"/>
    <property type="evidence" value="ECO:0007669"/>
    <property type="project" value="UniProtKB-KW"/>
</dbReference>
<dbReference type="PANTHER" id="PTHR43289">
    <property type="entry name" value="MITOGEN-ACTIVATED PROTEIN KINASE KINASE KINASE 20-RELATED"/>
    <property type="match status" value="1"/>
</dbReference>
<proteinExistence type="predicted"/>
<evidence type="ECO:0000256" key="3">
    <source>
        <dbReference type="ARBA" id="ARBA00022777"/>
    </source>
</evidence>
<feature type="region of interest" description="Disordered" evidence="5">
    <location>
        <begin position="572"/>
        <end position="598"/>
    </location>
</feature>
<gene>
    <name evidence="7" type="ORF">GCM10007147_15280</name>
</gene>
<comment type="caution">
    <text evidence="7">The sequence shown here is derived from an EMBL/GenBank/DDBJ whole genome shotgun (WGS) entry which is preliminary data.</text>
</comment>
<evidence type="ECO:0000313" key="8">
    <source>
        <dbReference type="Proteomes" id="UP000654947"/>
    </source>
</evidence>
<feature type="domain" description="Protein kinase" evidence="6">
    <location>
        <begin position="25"/>
        <end position="266"/>
    </location>
</feature>
<sequence length="745" mass="78871">MAPPAIPTLRIGPLEPADPVKIGGHRLIGRLRAGAMGTVYAALAPGGARCALELAHRGREPTARAPAVPESGAHLLTARRGGTHAARPWAALDHLPGVDLATWTDARGPLPEGALLCLAAGIAEALVAVHAAGTVHGDVEPATVILAPDGPWLRDFGIARRIDDSAPAPVAGAPGWLAPERYAGAPPEPASDVFAWACVVVLAASGQPPFGNGGDLAESEERARLDRVELSAAPLGLRPLLRRALSADPRERPTARAAARACLRVLERFPAEYPPPAGPGNGGGAGGRGSRGGTEEPGDETEPPCRGPEGAGGSVHRPRSAEMHLAEPGPEWEGPGGNGEVPFPEREENLPWLKVERPFSDPGGEGSGESPNVLRCGYRRKRPSGASPVRPGRTRTPRGPREGAGPASPARRHLDRMWPDVPATDDDPAWQQDPPPRSLPAARTPGRPRGSGRDAVLVAGLLVLIVVTAAGGALLDAFGPEQPERRYPHAAGDELLVRARDAVLTAETFELTILTRGGNGTGPHQNARTRGPTLYDRVRYQSAPEEALRWNSTVGGGGPTSDRMWWEGRLLDAGDTSRGGDRASWTESAEPDRADEHTREAITAPLRSAVDGGRIVGYRRADYVPSRPAEDAYPHLAGGRPAGERDAVWIEGEFSASHNPAADPAVFTLVTTEEGVPLEFSWEEEAHFHLRPTSLRLSPEDLGTGEEGYPRWWYTEYTFVSFDTGTDLRVPEPGEVRAGGSPARE</sequence>
<dbReference type="Pfam" id="PF00069">
    <property type="entry name" value="Pkinase"/>
    <property type="match status" value="1"/>
</dbReference>
<dbReference type="Proteomes" id="UP000654947">
    <property type="component" value="Unassembled WGS sequence"/>
</dbReference>
<dbReference type="PROSITE" id="PS50011">
    <property type="entry name" value="PROTEIN_KINASE_DOM"/>
    <property type="match status" value="1"/>
</dbReference>
<dbReference type="InterPro" id="IPR011009">
    <property type="entry name" value="Kinase-like_dom_sf"/>
</dbReference>
<dbReference type="GO" id="GO:0004674">
    <property type="term" value="F:protein serine/threonine kinase activity"/>
    <property type="evidence" value="ECO:0007669"/>
    <property type="project" value="TreeGrafter"/>
</dbReference>
<feature type="compositionally biased region" description="Gly residues" evidence="5">
    <location>
        <begin position="279"/>
        <end position="292"/>
    </location>
</feature>
<dbReference type="EMBL" id="BMXL01000005">
    <property type="protein sequence ID" value="GHD21631.1"/>
    <property type="molecule type" value="Genomic_DNA"/>
</dbReference>
<evidence type="ECO:0000256" key="1">
    <source>
        <dbReference type="ARBA" id="ARBA00022679"/>
    </source>
</evidence>
<dbReference type="SUPFAM" id="SSF56112">
    <property type="entry name" value="Protein kinase-like (PK-like)"/>
    <property type="match status" value="1"/>
</dbReference>
<feature type="region of interest" description="Disordered" evidence="5">
    <location>
        <begin position="270"/>
        <end position="451"/>
    </location>
</feature>
<feature type="compositionally biased region" description="Basic and acidic residues" evidence="5">
    <location>
        <begin position="343"/>
        <end position="359"/>
    </location>
</feature>
<dbReference type="InterPro" id="IPR000719">
    <property type="entry name" value="Prot_kinase_dom"/>
</dbReference>
<dbReference type="SMART" id="SM00220">
    <property type="entry name" value="S_TKc"/>
    <property type="match status" value="1"/>
</dbReference>
<evidence type="ECO:0000313" key="7">
    <source>
        <dbReference type="EMBL" id="GHD21631.1"/>
    </source>
</evidence>
<evidence type="ECO:0000256" key="4">
    <source>
        <dbReference type="ARBA" id="ARBA00022840"/>
    </source>
</evidence>